<keyword evidence="8 19" id="KW-0132">Cell division</keyword>
<dbReference type="InterPro" id="IPR036635">
    <property type="entry name" value="MurB_C_sf"/>
</dbReference>
<gene>
    <name evidence="19" type="primary">murB</name>
    <name evidence="21" type="ORF">PEB0149_010670</name>
</gene>
<evidence type="ECO:0000256" key="8">
    <source>
        <dbReference type="ARBA" id="ARBA00022618"/>
    </source>
</evidence>
<organism evidence="21 22">
    <name type="scientific">Bartonella apis</name>
    <dbReference type="NCBI Taxonomy" id="1686310"/>
    <lineage>
        <taxon>Bacteria</taxon>
        <taxon>Pseudomonadati</taxon>
        <taxon>Pseudomonadota</taxon>
        <taxon>Alphaproteobacteria</taxon>
        <taxon>Hyphomicrobiales</taxon>
        <taxon>Bartonellaceae</taxon>
        <taxon>Bartonella</taxon>
    </lineage>
</organism>
<dbReference type="SUPFAM" id="SSF56194">
    <property type="entry name" value="Uridine diphospho-N-Acetylenolpyruvylglucosamine reductase, MurB, C-terminal domain"/>
    <property type="match status" value="1"/>
</dbReference>
<evidence type="ECO:0000256" key="3">
    <source>
        <dbReference type="ARBA" id="ARBA00004496"/>
    </source>
</evidence>
<keyword evidence="12 19" id="KW-0133">Cell shape</keyword>
<keyword evidence="9 19" id="KW-0285">Flavoprotein</keyword>
<dbReference type="HAMAP" id="MF_00037">
    <property type="entry name" value="MurB"/>
    <property type="match status" value="1"/>
</dbReference>
<dbReference type="PANTHER" id="PTHR21071:SF4">
    <property type="entry name" value="UDP-N-ACETYLENOLPYRUVOYLGLUCOSAMINE REDUCTASE"/>
    <property type="match status" value="1"/>
</dbReference>
<dbReference type="Gene3D" id="3.90.78.10">
    <property type="entry name" value="UDP-N-acetylenolpyruvoylglucosamine reductase, C-terminal domain"/>
    <property type="match status" value="1"/>
</dbReference>
<comment type="function">
    <text evidence="2 19">Cell wall formation.</text>
</comment>
<evidence type="ECO:0000256" key="12">
    <source>
        <dbReference type="ARBA" id="ARBA00022960"/>
    </source>
</evidence>
<protein>
    <recommendedName>
        <fullName evidence="6 19">UDP-N-acetylenolpyruvoylglucosamine reductase</fullName>
        <ecNumber evidence="5 19">1.3.1.98</ecNumber>
    </recommendedName>
    <alternativeName>
        <fullName evidence="17 19">UDP-N-acetylmuramate dehydrogenase</fullName>
    </alternativeName>
</protein>
<feature type="active site" evidence="19">
    <location>
        <position position="300"/>
    </location>
</feature>
<dbReference type="PANTHER" id="PTHR21071">
    <property type="entry name" value="UDP-N-ACETYLENOLPYRUVOYLGLUCOSAMINE REDUCTASE"/>
    <property type="match status" value="1"/>
</dbReference>
<dbReference type="Gene3D" id="3.30.465.10">
    <property type="match status" value="1"/>
</dbReference>
<evidence type="ECO:0000256" key="10">
    <source>
        <dbReference type="ARBA" id="ARBA00022827"/>
    </source>
</evidence>
<dbReference type="InterPro" id="IPR016167">
    <property type="entry name" value="FAD-bd_PCMH_sub1"/>
</dbReference>
<keyword evidence="15 19" id="KW-0131">Cell cycle</keyword>
<evidence type="ECO:0000256" key="17">
    <source>
        <dbReference type="ARBA" id="ARBA00031026"/>
    </source>
</evidence>
<dbReference type="GO" id="GO:0051301">
    <property type="term" value="P:cell division"/>
    <property type="evidence" value="ECO:0007669"/>
    <property type="project" value="UniProtKB-KW"/>
</dbReference>
<comment type="subcellular location">
    <subcellularLocation>
        <location evidence="3 19">Cytoplasm</location>
    </subcellularLocation>
</comment>
<dbReference type="EC" id="1.3.1.98" evidence="5 19"/>
<evidence type="ECO:0000256" key="1">
    <source>
        <dbReference type="ARBA" id="ARBA00001974"/>
    </source>
</evidence>
<dbReference type="Pfam" id="PF02873">
    <property type="entry name" value="MurB_C"/>
    <property type="match status" value="1"/>
</dbReference>
<accession>A0A1R0F9I9</accession>
<proteinExistence type="inferred from homology"/>
<dbReference type="PROSITE" id="PS51387">
    <property type="entry name" value="FAD_PCMH"/>
    <property type="match status" value="1"/>
</dbReference>
<comment type="similarity">
    <text evidence="19">Belongs to the MurB family.</text>
</comment>
<evidence type="ECO:0000259" key="20">
    <source>
        <dbReference type="PROSITE" id="PS51387"/>
    </source>
</evidence>
<dbReference type="InterPro" id="IPR006094">
    <property type="entry name" value="Oxid_FAD_bind_N"/>
</dbReference>
<evidence type="ECO:0000256" key="2">
    <source>
        <dbReference type="ARBA" id="ARBA00003921"/>
    </source>
</evidence>
<dbReference type="InterPro" id="IPR016169">
    <property type="entry name" value="FAD-bd_PCMH_sub2"/>
</dbReference>
<sequence length="324" mass="35153">MIDGEALLKRLQPSLEGIRGRIHPNVDMSKVTWFRAGGLAEVFYQPADEADLAVFLKKLPRDVPITIVGIGSNLLIRDGGIAGVTIRLSAKGFGETQQVSQTRIFAGAATTDKRLASVALEAGISGFHFYCGIPGGLGGALKMNGGANGGETAQHVVEVYALDREGKRHILNLSDMHYSYRQSKVDDGLIFVGALLEGQKGNKEDIKKAMDEAIRHREEVQPIREKTGGSTFRNPEGTSAWKVIDEAGCRGLTIGGAEMSTMHCNFMINTGNATAYDLELLGETVRKRVFEKTGINLHWEIKRIGQFVTGKEVKPFVPSPSDNA</sequence>
<comment type="caution">
    <text evidence="21">The sequence shown here is derived from an EMBL/GenBank/DDBJ whole genome shotgun (WGS) entry which is preliminary data.</text>
</comment>
<evidence type="ECO:0000256" key="19">
    <source>
        <dbReference type="HAMAP-Rule" id="MF_00037"/>
    </source>
</evidence>
<keyword evidence="10 19" id="KW-0274">FAD</keyword>
<dbReference type="Gene3D" id="3.30.43.10">
    <property type="entry name" value="Uridine Diphospho-n-acetylenolpyruvylglucosamine Reductase, domain 2"/>
    <property type="match status" value="1"/>
</dbReference>
<evidence type="ECO:0000256" key="11">
    <source>
        <dbReference type="ARBA" id="ARBA00022857"/>
    </source>
</evidence>
<evidence type="ECO:0000256" key="9">
    <source>
        <dbReference type="ARBA" id="ARBA00022630"/>
    </source>
</evidence>
<keyword evidence="7 19" id="KW-0963">Cytoplasm</keyword>
<evidence type="ECO:0000313" key="21">
    <source>
        <dbReference type="EMBL" id="OLY43635.1"/>
    </source>
</evidence>
<dbReference type="GO" id="GO:0009252">
    <property type="term" value="P:peptidoglycan biosynthetic process"/>
    <property type="evidence" value="ECO:0007669"/>
    <property type="project" value="UniProtKB-UniRule"/>
</dbReference>
<evidence type="ECO:0000256" key="7">
    <source>
        <dbReference type="ARBA" id="ARBA00022490"/>
    </source>
</evidence>
<evidence type="ECO:0000256" key="15">
    <source>
        <dbReference type="ARBA" id="ARBA00023306"/>
    </source>
</evidence>
<comment type="cofactor">
    <cofactor evidence="1 19">
        <name>FAD</name>
        <dbReference type="ChEBI" id="CHEBI:57692"/>
    </cofactor>
</comment>
<keyword evidence="14 19" id="KW-0560">Oxidoreductase</keyword>
<evidence type="ECO:0000256" key="5">
    <source>
        <dbReference type="ARBA" id="ARBA00012518"/>
    </source>
</evidence>
<dbReference type="EMBL" id="LXYT01000001">
    <property type="protein sequence ID" value="OLY43635.1"/>
    <property type="molecule type" value="Genomic_DNA"/>
</dbReference>
<dbReference type="InterPro" id="IPR036318">
    <property type="entry name" value="FAD-bd_PCMH-like_sf"/>
</dbReference>
<evidence type="ECO:0000256" key="4">
    <source>
        <dbReference type="ARBA" id="ARBA00004752"/>
    </source>
</evidence>
<name>A0A1R0F9I9_9HYPH</name>
<comment type="catalytic activity">
    <reaction evidence="18 19">
        <text>UDP-N-acetyl-alpha-D-muramate + NADP(+) = UDP-N-acetyl-3-O-(1-carboxyvinyl)-alpha-D-glucosamine + NADPH + H(+)</text>
        <dbReference type="Rhea" id="RHEA:12248"/>
        <dbReference type="ChEBI" id="CHEBI:15378"/>
        <dbReference type="ChEBI" id="CHEBI:57783"/>
        <dbReference type="ChEBI" id="CHEBI:58349"/>
        <dbReference type="ChEBI" id="CHEBI:68483"/>
        <dbReference type="ChEBI" id="CHEBI:70757"/>
        <dbReference type="EC" id="1.3.1.98"/>
    </reaction>
</comment>
<evidence type="ECO:0000256" key="14">
    <source>
        <dbReference type="ARBA" id="ARBA00023002"/>
    </source>
</evidence>
<dbReference type="NCBIfam" id="TIGR00179">
    <property type="entry name" value="murB"/>
    <property type="match status" value="1"/>
</dbReference>
<dbReference type="GO" id="GO:0008360">
    <property type="term" value="P:regulation of cell shape"/>
    <property type="evidence" value="ECO:0007669"/>
    <property type="project" value="UniProtKB-KW"/>
</dbReference>
<feature type="active site" evidence="19">
    <location>
        <position position="181"/>
    </location>
</feature>
<feature type="domain" description="FAD-binding PCMH-type" evidence="20">
    <location>
        <begin position="35"/>
        <end position="216"/>
    </location>
</feature>
<keyword evidence="16 19" id="KW-0961">Cell wall biogenesis/degradation</keyword>
<dbReference type="Pfam" id="PF01565">
    <property type="entry name" value="FAD_binding_4"/>
    <property type="match status" value="1"/>
</dbReference>
<dbReference type="NCBIfam" id="NF010480">
    <property type="entry name" value="PRK13905.1"/>
    <property type="match status" value="1"/>
</dbReference>
<evidence type="ECO:0000256" key="6">
    <source>
        <dbReference type="ARBA" id="ARBA00015188"/>
    </source>
</evidence>
<dbReference type="OrthoDB" id="9804753at2"/>
<dbReference type="InterPro" id="IPR016166">
    <property type="entry name" value="FAD-bd_PCMH"/>
</dbReference>
<dbReference type="GO" id="GO:0008762">
    <property type="term" value="F:UDP-N-acetylmuramate dehydrogenase activity"/>
    <property type="evidence" value="ECO:0007669"/>
    <property type="project" value="UniProtKB-UniRule"/>
</dbReference>
<dbReference type="SUPFAM" id="SSF56176">
    <property type="entry name" value="FAD-binding/transporter-associated domain-like"/>
    <property type="match status" value="1"/>
</dbReference>
<dbReference type="UniPathway" id="UPA00219"/>
<dbReference type="AlphaFoldDB" id="A0A1R0F9I9"/>
<comment type="pathway">
    <text evidence="4 19">Cell wall biogenesis; peptidoglycan biosynthesis.</text>
</comment>
<dbReference type="RefSeq" id="WP_083639710.1">
    <property type="nucleotide sequence ID" value="NZ_CALYQA010000004.1"/>
</dbReference>
<keyword evidence="22" id="KW-1185">Reference proteome</keyword>
<dbReference type="GeneID" id="92992237"/>
<dbReference type="InterPro" id="IPR011601">
    <property type="entry name" value="MurB_C"/>
</dbReference>
<evidence type="ECO:0000256" key="13">
    <source>
        <dbReference type="ARBA" id="ARBA00022984"/>
    </source>
</evidence>
<keyword evidence="13 19" id="KW-0573">Peptidoglycan synthesis</keyword>
<keyword evidence="11 19" id="KW-0521">NADP</keyword>
<evidence type="ECO:0000313" key="22">
    <source>
        <dbReference type="Proteomes" id="UP000187344"/>
    </source>
</evidence>
<dbReference type="GO" id="GO:0071949">
    <property type="term" value="F:FAD binding"/>
    <property type="evidence" value="ECO:0007669"/>
    <property type="project" value="InterPro"/>
</dbReference>
<dbReference type="GO" id="GO:0005829">
    <property type="term" value="C:cytosol"/>
    <property type="evidence" value="ECO:0007669"/>
    <property type="project" value="TreeGrafter"/>
</dbReference>
<evidence type="ECO:0000256" key="18">
    <source>
        <dbReference type="ARBA" id="ARBA00048914"/>
    </source>
</evidence>
<dbReference type="InterPro" id="IPR003170">
    <property type="entry name" value="MurB"/>
</dbReference>
<reference evidence="21 22" key="1">
    <citation type="submission" date="2016-12" db="EMBL/GenBank/DDBJ databases">
        <title>Comparative genomics of Bartonella apis.</title>
        <authorList>
            <person name="Engel P."/>
        </authorList>
    </citation>
    <scope>NUCLEOTIDE SEQUENCE [LARGE SCALE GENOMIC DNA]</scope>
    <source>
        <strain evidence="21 22">PEB0149</strain>
    </source>
</reference>
<feature type="active site" description="Proton donor" evidence="19">
    <location>
        <position position="230"/>
    </location>
</feature>
<dbReference type="Proteomes" id="UP000187344">
    <property type="component" value="Unassembled WGS sequence"/>
</dbReference>
<evidence type="ECO:0000256" key="16">
    <source>
        <dbReference type="ARBA" id="ARBA00023316"/>
    </source>
</evidence>
<dbReference type="GO" id="GO:0071555">
    <property type="term" value="P:cell wall organization"/>
    <property type="evidence" value="ECO:0007669"/>
    <property type="project" value="UniProtKB-KW"/>
</dbReference>